<proteinExistence type="predicted"/>
<feature type="domain" description="Phytase-like" evidence="2">
    <location>
        <begin position="562"/>
        <end position="802"/>
    </location>
</feature>
<feature type="compositionally biased region" description="Basic and acidic residues" evidence="1">
    <location>
        <begin position="127"/>
        <end position="141"/>
    </location>
</feature>
<dbReference type="EMBL" id="CH476595">
    <property type="protein sequence ID" value="EAU38337.1"/>
    <property type="molecule type" value="Genomic_DNA"/>
</dbReference>
<dbReference type="InterPro" id="IPR027372">
    <property type="entry name" value="Phytase-like_dom"/>
</dbReference>
<evidence type="ECO:0000313" key="4">
    <source>
        <dbReference type="Proteomes" id="UP000007963"/>
    </source>
</evidence>
<protein>
    <recommendedName>
        <fullName evidence="2">Phytase-like domain-containing protein</fullName>
    </recommendedName>
</protein>
<feature type="compositionally biased region" description="Basic and acidic residues" evidence="1">
    <location>
        <begin position="150"/>
        <end position="160"/>
    </location>
</feature>
<dbReference type="STRING" id="341663.Q0CXK4"/>
<evidence type="ECO:0000313" key="3">
    <source>
        <dbReference type="EMBL" id="EAU38337.1"/>
    </source>
</evidence>
<evidence type="ECO:0000256" key="1">
    <source>
        <dbReference type="SAM" id="MobiDB-lite"/>
    </source>
</evidence>
<sequence length="948" mass="104241">MAAATRTSSRQAAQKAKEAIAAAPDTKSKGGAGTKRKEAAQKGPEPKKEKKEEHKPTEDEVMKEEPKPEEEKPVEQNEEKKEPEAPAPEGKEKETGEPQQPEQPAEPAPEGKKEEKHDEGAPPPAAEKAEATEEPPKEKPEPSAGQESAGEGKPKEREEIVPSNVLEKGIIYFFFRPRVNVSEPHGVSDVARSFFVLRPTSMGAVFNESGPMDEGAKCRLMMLPKKKYPTSPKERDMGFVEKAGVSMKQLQESFLAGETYETETRGERTVPEAKPYAEGVYAITRTKRASHLAYVLTIPGELGQVQEDFGLYSRGSFIMQAKNPKFPGPSFAQLPKDPEYPESVREKFGDYRWIPLEPELMDYPNAQFLMIGEAQQELGKAAVAEPGDKHNEGLGSDDTQAMTRYTRIWDSTRRTIRSCRRLGHSDAACNNKLRCTRICIWKRRCWCHCAPNASTIVNQTTCGGHTYAYTGLEGYGYLPSNAVDKYGDTLGGIGSSAAIDRTSWRRTGPGSYSGIVWCLPDRGWNTNGTLNFQSRLHKLALTLQLAPNASAQNPSSPNLQLKYLDTILLTGPDGEPTTGLDADSTGYATYPGFPPLPVATYTGDGFGGDGPGGKRISIDAEGLVLDRDGGFWVSDEYGPYIYKFDRDGRMVHAIQPPEAILPHRNGSLSFSAASPPIYDPDQTVTPADTESGRNNNQGLEALTMSPDGKTLYAMLQSALDQEGGPKKKNRQPARVLEYDIASGTPKYKHEYVVMLPKYKDYTKDDEEVVASQSEILQLPTGDFLVLARDSGFGHGQDESRSVYRHADIFSISRATTDLKGKYDGVGASIASSKGELDARIVPAEYCPFLDFNVASELAKFGLHNGGEQDALLLNEKWESLALVPVDPASPNHRKASSGHHKERDYFLFSFSDNDFVTQDGHMNFGAFKYADETGYNVDSQVLVFRVQI</sequence>
<dbReference type="PANTHER" id="PTHR37957:SF1">
    <property type="entry name" value="PHYTASE-LIKE DOMAIN-CONTAINING PROTEIN"/>
    <property type="match status" value="1"/>
</dbReference>
<dbReference type="eggNOG" id="ENOG502QPYR">
    <property type="taxonomic scope" value="Eukaryota"/>
</dbReference>
<dbReference type="GeneID" id="4315637"/>
<dbReference type="OrthoDB" id="425936at2759"/>
<dbReference type="HOGENOM" id="CLU_310348_0_0_1"/>
<dbReference type="Pfam" id="PF13449">
    <property type="entry name" value="Phytase-like"/>
    <property type="match status" value="1"/>
</dbReference>
<gene>
    <name evidence="3" type="ORF">ATEG_01580</name>
</gene>
<feature type="region of interest" description="Disordered" evidence="1">
    <location>
        <begin position="1"/>
        <end position="161"/>
    </location>
</feature>
<dbReference type="PANTHER" id="PTHR37957">
    <property type="entry name" value="BLR7070 PROTEIN"/>
    <property type="match status" value="1"/>
</dbReference>
<dbReference type="SUPFAM" id="SSF63829">
    <property type="entry name" value="Calcium-dependent phosphotriesterase"/>
    <property type="match status" value="1"/>
</dbReference>
<evidence type="ECO:0000259" key="2">
    <source>
        <dbReference type="Pfam" id="PF13449"/>
    </source>
</evidence>
<name>Q0CXK4_ASPTN</name>
<dbReference type="Proteomes" id="UP000007963">
    <property type="component" value="Unassembled WGS sequence"/>
</dbReference>
<dbReference type="RefSeq" id="XP_001208945.1">
    <property type="nucleotide sequence ID" value="XM_001208945.1"/>
</dbReference>
<accession>Q0CXK4</accession>
<feature type="compositionally biased region" description="Basic and acidic residues" evidence="1">
    <location>
        <begin position="35"/>
        <end position="96"/>
    </location>
</feature>
<feature type="compositionally biased region" description="Low complexity" evidence="1">
    <location>
        <begin position="1"/>
        <end position="23"/>
    </location>
</feature>
<dbReference type="OMA" id="RCTRICI"/>
<reference evidence="4" key="1">
    <citation type="submission" date="2005-09" db="EMBL/GenBank/DDBJ databases">
        <title>Annotation of the Aspergillus terreus NIH2624 genome.</title>
        <authorList>
            <person name="Birren B.W."/>
            <person name="Lander E.S."/>
            <person name="Galagan J.E."/>
            <person name="Nusbaum C."/>
            <person name="Devon K."/>
            <person name="Henn M."/>
            <person name="Ma L.-J."/>
            <person name="Jaffe D.B."/>
            <person name="Butler J."/>
            <person name="Alvarez P."/>
            <person name="Gnerre S."/>
            <person name="Grabherr M."/>
            <person name="Kleber M."/>
            <person name="Mauceli E.W."/>
            <person name="Brockman W."/>
            <person name="Rounsley S."/>
            <person name="Young S.K."/>
            <person name="LaButti K."/>
            <person name="Pushparaj V."/>
            <person name="DeCaprio D."/>
            <person name="Crawford M."/>
            <person name="Koehrsen M."/>
            <person name="Engels R."/>
            <person name="Montgomery P."/>
            <person name="Pearson M."/>
            <person name="Howarth C."/>
            <person name="Larson L."/>
            <person name="Luoma S."/>
            <person name="White J."/>
            <person name="Alvarado L."/>
            <person name="Kodira C.D."/>
            <person name="Zeng Q."/>
            <person name="Oleary S."/>
            <person name="Yandava C."/>
            <person name="Denning D.W."/>
            <person name="Nierman W.C."/>
            <person name="Milne T."/>
            <person name="Madden K."/>
        </authorList>
    </citation>
    <scope>NUCLEOTIDE SEQUENCE [LARGE SCALE GENOMIC DNA]</scope>
    <source>
        <strain evidence="4">NIH 2624 / FGSC A1156</strain>
    </source>
</reference>
<organism evidence="3 4">
    <name type="scientific">Aspergillus terreus (strain NIH 2624 / FGSC A1156)</name>
    <dbReference type="NCBI Taxonomy" id="341663"/>
    <lineage>
        <taxon>Eukaryota</taxon>
        <taxon>Fungi</taxon>
        <taxon>Dikarya</taxon>
        <taxon>Ascomycota</taxon>
        <taxon>Pezizomycotina</taxon>
        <taxon>Eurotiomycetes</taxon>
        <taxon>Eurotiomycetidae</taxon>
        <taxon>Eurotiales</taxon>
        <taxon>Aspergillaceae</taxon>
        <taxon>Aspergillus</taxon>
        <taxon>Aspergillus subgen. Circumdati</taxon>
    </lineage>
</organism>
<dbReference type="VEuPathDB" id="FungiDB:ATEG_01580"/>
<dbReference type="AlphaFoldDB" id="Q0CXK4"/>
<feature type="compositionally biased region" description="Basic and acidic residues" evidence="1">
    <location>
        <begin position="109"/>
        <end position="120"/>
    </location>
</feature>